<feature type="compositionally biased region" description="Basic and acidic residues" evidence="1">
    <location>
        <begin position="348"/>
        <end position="367"/>
    </location>
</feature>
<dbReference type="EMBL" id="QWIJ01000715">
    <property type="protein sequence ID" value="RMX79396.1"/>
    <property type="molecule type" value="Genomic_DNA"/>
</dbReference>
<reference evidence="2 3" key="1">
    <citation type="journal article" date="2018" name="BMC Genomics">
        <title>Genomic evidence for intraspecific hybridization in a clonal and extremely halotolerant yeast.</title>
        <authorList>
            <person name="Gostincar C."/>
            <person name="Stajich J.E."/>
            <person name="Zupancic J."/>
            <person name="Zalar P."/>
            <person name="Gunde-Cimerman N."/>
        </authorList>
    </citation>
    <scope>NUCLEOTIDE SEQUENCE [LARGE SCALE GENOMIC DNA]</scope>
    <source>
        <strain evidence="2 3">EXF-6656</strain>
    </source>
</reference>
<dbReference type="OrthoDB" id="5426191at2759"/>
<proteinExistence type="predicted"/>
<feature type="compositionally biased region" description="Pro residues" evidence="1">
    <location>
        <begin position="128"/>
        <end position="142"/>
    </location>
</feature>
<name>A0A3M6WMC5_HORWE</name>
<evidence type="ECO:0000313" key="3">
    <source>
        <dbReference type="Proteomes" id="UP000281245"/>
    </source>
</evidence>
<accession>A0A3M6WMC5</accession>
<feature type="region of interest" description="Disordered" evidence="1">
    <location>
        <begin position="122"/>
        <end position="225"/>
    </location>
</feature>
<feature type="compositionally biased region" description="Low complexity" evidence="1">
    <location>
        <begin position="318"/>
        <end position="329"/>
    </location>
</feature>
<feature type="region of interest" description="Disordered" evidence="1">
    <location>
        <begin position="316"/>
        <end position="367"/>
    </location>
</feature>
<dbReference type="AlphaFoldDB" id="A0A3M6WMC5"/>
<protein>
    <submittedName>
        <fullName evidence="2">Uncharacterized protein</fullName>
    </submittedName>
</protein>
<dbReference type="Proteomes" id="UP000281245">
    <property type="component" value="Unassembled WGS sequence"/>
</dbReference>
<organism evidence="2 3">
    <name type="scientific">Hortaea werneckii</name>
    <name type="common">Black yeast</name>
    <name type="synonym">Cladosporium werneckii</name>
    <dbReference type="NCBI Taxonomy" id="91943"/>
    <lineage>
        <taxon>Eukaryota</taxon>
        <taxon>Fungi</taxon>
        <taxon>Dikarya</taxon>
        <taxon>Ascomycota</taxon>
        <taxon>Pezizomycotina</taxon>
        <taxon>Dothideomycetes</taxon>
        <taxon>Dothideomycetidae</taxon>
        <taxon>Mycosphaerellales</taxon>
        <taxon>Teratosphaeriaceae</taxon>
        <taxon>Hortaea</taxon>
    </lineage>
</organism>
<comment type="caution">
    <text evidence="2">The sequence shown here is derived from an EMBL/GenBank/DDBJ whole genome shotgun (WGS) entry which is preliminary data.</text>
</comment>
<evidence type="ECO:0000256" key="1">
    <source>
        <dbReference type="SAM" id="MobiDB-lite"/>
    </source>
</evidence>
<feature type="compositionally biased region" description="Polar residues" evidence="1">
    <location>
        <begin position="200"/>
        <end position="211"/>
    </location>
</feature>
<gene>
    <name evidence="2" type="ORF">D0869_08356</name>
</gene>
<evidence type="ECO:0000313" key="2">
    <source>
        <dbReference type="EMBL" id="RMX79396.1"/>
    </source>
</evidence>
<sequence>MTQNIANNKHWSMAYDIEETIEAGSLSTITALASNPPQHLGIPVRSIGSPLVLYIARVPGSRDVFLTPLKPRDKIVTAEDVQSSLYFVHVNEDFDDEVLHQPPKPSSVNTNASDLPCIEEPAVSRKPVLPPRPEPPTTPPYPVHEQAPAHTLLNPPKLQQVPRKPVNPNNAYGGSDSLEKPTSTVTARRPLPTPPEEQPSHLSPNDDNNVRFSRHSGDFDDSNPYFRRYSEDANARRKESFHVPKLEAGSLTLIRRDPASGEQWNVASIHDPPVQEVSSSALLYPSSAIRTKRGGVPLYLDITSPGYLQFINEGRPVSRTSTSTGSSDTEPAPDGTFRRRLYMPGSRYGEHGYGHRRHGSDDSGIDMRRTMRKGYPTETQDGNPKWDRRGRGYSFKSPWEGQCEFTTGATGKSLKCRQTCGQQGAVDMSELRFNLPTSTRNVHQQPSEKRASVFARHSRIMSSKDGENDPTPSVIIDDDGTVDLTLGQEKAGGGFGGKQAKLGKLIVSQEGMKMLDLLVAANVGLWWRAYERA</sequence>